<reference evidence="2" key="1">
    <citation type="submission" date="2021-02" db="EMBL/GenBank/DDBJ databases">
        <title>Natronogracilivirga saccharolytica gen. nov. sp. nov. a new anaerobic, haloalkiliphilic carbohydrate-fermenting bacterium from soda lake and proposing of Cyclonatronumiaceae fam. nov. in the phylum Balneolaeota.</title>
        <authorList>
            <person name="Zhilina T.N."/>
            <person name="Sorokin D.Y."/>
            <person name="Zavarzina D.G."/>
            <person name="Toshchakov S.V."/>
            <person name="Kublanov I.V."/>
        </authorList>
    </citation>
    <scope>NUCLEOTIDE SEQUENCE</scope>
    <source>
        <strain evidence="2">Z-1702</strain>
    </source>
</reference>
<keyword evidence="1" id="KW-0812">Transmembrane</keyword>
<evidence type="ECO:0000313" key="2">
    <source>
        <dbReference type="EMBL" id="MBP3192249.1"/>
    </source>
</evidence>
<dbReference type="Proteomes" id="UP000673975">
    <property type="component" value="Unassembled WGS sequence"/>
</dbReference>
<gene>
    <name evidence="2" type="ORF">NATSA_06215</name>
</gene>
<keyword evidence="1" id="KW-0472">Membrane</keyword>
<name>A0A8J7UWH8_9BACT</name>
<dbReference type="EMBL" id="JAFIDN010000003">
    <property type="protein sequence ID" value="MBP3192249.1"/>
    <property type="molecule type" value="Genomic_DNA"/>
</dbReference>
<proteinExistence type="predicted"/>
<comment type="caution">
    <text evidence="2">The sequence shown here is derived from an EMBL/GenBank/DDBJ whole genome shotgun (WGS) entry which is preliminary data.</text>
</comment>
<dbReference type="Pfam" id="PF07556">
    <property type="entry name" value="DUF1538"/>
    <property type="match status" value="1"/>
</dbReference>
<feature type="transmembrane region" description="Helical" evidence="1">
    <location>
        <begin position="87"/>
        <end position="105"/>
    </location>
</feature>
<dbReference type="RefSeq" id="WP_210511139.1">
    <property type="nucleotide sequence ID" value="NZ_JAFIDN010000003.1"/>
</dbReference>
<keyword evidence="3" id="KW-1185">Reference proteome</keyword>
<feature type="transmembrane region" description="Helical" evidence="1">
    <location>
        <begin position="49"/>
        <end position="67"/>
    </location>
</feature>
<dbReference type="InterPro" id="IPR011435">
    <property type="entry name" value="UmpAB"/>
</dbReference>
<keyword evidence="1" id="KW-1133">Transmembrane helix</keyword>
<feature type="transmembrane region" description="Helical" evidence="1">
    <location>
        <begin position="212"/>
        <end position="236"/>
    </location>
</feature>
<protein>
    <submittedName>
        <fullName evidence="2">DUF1538 domain-containing protein</fullName>
    </submittedName>
</protein>
<accession>A0A8J7UWH8</accession>
<feature type="transmembrane region" description="Helical" evidence="1">
    <location>
        <begin position="150"/>
        <end position="167"/>
    </location>
</feature>
<evidence type="ECO:0000313" key="3">
    <source>
        <dbReference type="Proteomes" id="UP000673975"/>
    </source>
</evidence>
<feature type="transmembrane region" description="Helical" evidence="1">
    <location>
        <begin position="125"/>
        <end position="144"/>
    </location>
</feature>
<dbReference type="AlphaFoldDB" id="A0A8J7UWH8"/>
<feature type="transmembrane region" description="Helical" evidence="1">
    <location>
        <begin position="12"/>
        <end position="37"/>
    </location>
</feature>
<organism evidence="2 3">
    <name type="scientific">Natronogracilivirga saccharolytica</name>
    <dbReference type="NCBI Taxonomy" id="2812953"/>
    <lineage>
        <taxon>Bacteria</taxon>
        <taxon>Pseudomonadati</taxon>
        <taxon>Balneolota</taxon>
        <taxon>Balneolia</taxon>
        <taxon>Balneolales</taxon>
        <taxon>Cyclonatronaceae</taxon>
        <taxon>Natronogracilivirga</taxon>
    </lineage>
</organism>
<sequence>MNITIFSGFTDVIVEVVFALVPLVIFFLIAQFTFLHLPLKKVTDIIKGIVLAFIGLTLFLQGVHVGFEPAGTMMGEVLGSKNARWVLVPIGFLLGFVATIAEPAIRILNHEVDKVSGGYIPKKVLLYTLCIGVGLSIALAMLRLLIGIPIIWLILPGYAIALTMMHFTSPTFTSVAFDAGGVATGPMTVTFIMAVALGVGEVLPDRDPMTDSFGMIALVALAPIISVLTLGLLYAWKEKRDD</sequence>
<feature type="transmembrane region" description="Helical" evidence="1">
    <location>
        <begin position="179"/>
        <end position="200"/>
    </location>
</feature>
<evidence type="ECO:0000256" key="1">
    <source>
        <dbReference type="SAM" id="Phobius"/>
    </source>
</evidence>